<feature type="chain" id="PRO_5046458165" evidence="1">
    <location>
        <begin position="37"/>
        <end position="810"/>
    </location>
</feature>
<proteinExistence type="predicted"/>
<keyword evidence="1" id="KW-0732">Signal</keyword>
<sequence>MKRPFASIARQRGKHIVPLALFMVVLVLALAASAWAQSTKSGSWPTTKWVVMDRQGSKLTEYGAAGYILDWASATFIPPLGDRAVMAEKHRRTLEAGSIWYRSLGFPPPFQRTEGGDLEVDPGEAYLALLKQDANDNGSSHVIDGEMRLTSHPGFLSADTPLWELMEASVVHELYHGIQKTMSPSFLARNASEPSGWPELPECPGDTNVDWLFEGVAAMVQIRWLEGKHGVSWGHPFRGSHRAAWVRHFDQPLHEGSIPPERRYPKERLPVSTMETVSWACDYGTWYFWYAIGDMIGRSDAEKVAYTRWLFEETKPWDDGGIANVDAALKAAAAAYDAIGPYSGGLYDLYPQFVAQYLTEDRFYGKLVEVDLRTPDLYQASSEQSGGPFGPLATRAWRFRVPLARNASAMPYNVRFTVDALDGTDRDDLHLIVDEKVVPRPVDPTAPYADVQRTDLATPAASGAVEYLVRVANVAADAAETSDAGFSLRVEVDGFYGNDVSGGLAAGDTDAISGELPPGFAMRGPAPWSCNGSGQSRAIFDLVTPDELARGYDRSLPQAARNTENWLDGIEIMVKQAEDDGTADGMTREQLAAFRKQMESMVAAGRAEVQPVFREAADEARARRTTSLAATFVGQNADGECQMTVGARLAGRTGGAQVLAGAVDESLYPADEAPEFAIRVYPAGMLRALRAGIPTVHPLDPRRGDWEICTMTEAEQQRTRGLASAACPPVVCSAGRLTLEAAEQGRIAGTFEFDVVRWPEDRYGSACGTPLARDKVIGHFNVSSTDDGYDDGGIVTNAVPGAPIFELDID</sequence>
<dbReference type="EMBL" id="BAAAZU010000010">
    <property type="protein sequence ID" value="GAA3925347.1"/>
    <property type="molecule type" value="Genomic_DNA"/>
</dbReference>
<name>A0ABP7MN60_9GAMM</name>
<comment type="caution">
    <text evidence="2">The sequence shown here is derived from an EMBL/GenBank/DDBJ whole genome shotgun (WGS) entry which is preliminary data.</text>
</comment>
<protein>
    <submittedName>
        <fullName evidence="2">Uncharacterized protein</fullName>
    </submittedName>
</protein>
<accession>A0ABP7MN60</accession>
<evidence type="ECO:0000313" key="2">
    <source>
        <dbReference type="EMBL" id="GAA3925347.1"/>
    </source>
</evidence>
<evidence type="ECO:0000313" key="3">
    <source>
        <dbReference type="Proteomes" id="UP001501727"/>
    </source>
</evidence>
<keyword evidence="3" id="KW-1185">Reference proteome</keyword>
<dbReference type="RefSeq" id="WP_344759762.1">
    <property type="nucleotide sequence ID" value="NZ_BAAAZU010000010.1"/>
</dbReference>
<reference evidence="3" key="1">
    <citation type="journal article" date="2019" name="Int. J. Syst. Evol. Microbiol.">
        <title>The Global Catalogue of Microorganisms (GCM) 10K type strain sequencing project: providing services to taxonomists for standard genome sequencing and annotation.</title>
        <authorList>
            <consortium name="The Broad Institute Genomics Platform"/>
            <consortium name="The Broad Institute Genome Sequencing Center for Infectious Disease"/>
            <person name="Wu L."/>
            <person name="Ma J."/>
        </authorList>
    </citation>
    <scope>NUCLEOTIDE SEQUENCE [LARGE SCALE GENOMIC DNA]</scope>
    <source>
        <strain evidence="3">JCM 16916</strain>
    </source>
</reference>
<organism evidence="2 3">
    <name type="scientific">Luteimonas lutimaris</name>
    <dbReference type="NCBI Taxonomy" id="698645"/>
    <lineage>
        <taxon>Bacteria</taxon>
        <taxon>Pseudomonadati</taxon>
        <taxon>Pseudomonadota</taxon>
        <taxon>Gammaproteobacteria</taxon>
        <taxon>Lysobacterales</taxon>
        <taxon>Lysobacteraceae</taxon>
        <taxon>Luteimonas</taxon>
    </lineage>
</organism>
<gene>
    <name evidence="2" type="ORF">GCM10022229_19100</name>
</gene>
<evidence type="ECO:0000256" key="1">
    <source>
        <dbReference type="SAM" id="SignalP"/>
    </source>
</evidence>
<feature type="signal peptide" evidence="1">
    <location>
        <begin position="1"/>
        <end position="36"/>
    </location>
</feature>
<dbReference type="Proteomes" id="UP001501727">
    <property type="component" value="Unassembled WGS sequence"/>
</dbReference>